<accession>A0ABW1ZVD7</accession>
<sequence length="515" mass="60084">MQTDIQFKQPNEQAYLHLRRKGIEIDVEGQRQRTVGFPIESSTARNNPYEGIYAKWEWDGEKLKASNDRYGIKPLFYLLHDNGIMISSSMVPILESGVHLIPDYAGLSVFLRLGYFVGNDTPFRGVKLLPPNSTLHWTNGKLNIESGNIDGCFQNQTVKSYEDALDGYRYYFSAAIRKRSPENEKFILPLSGGRDSRHILFELYQQGFRPERCVTLQYRPPATNEDERIARLICDRLQLDHDIVEYPKSWFDVVFSELSKTNYCGGGHSWILPLLEYYKNRGQNTLYDGLAGDVLSTGHTLNSRKLKLFLNGDYDDLAVELLNEAAYEEFNRSALKPSFYRDVSFDAAVEHLKTEFIKHENCNNPALSYTFWNRTRRAVASIPYSIFSPMQKVHCPFIDHEFFDFCTGIPDHITMGTDFHDDVIRTSYPRLADIPYENKSKKAIYDRDARRYYRRSVIAFSNYIFQRGFCKSAFLKETFLTRHIIKDLLTHSREQPWYLRRALYLYELEKYLKPA</sequence>
<dbReference type="Proteomes" id="UP001596422">
    <property type="component" value="Unassembled WGS sequence"/>
</dbReference>
<evidence type="ECO:0000313" key="5">
    <source>
        <dbReference type="Proteomes" id="UP001596422"/>
    </source>
</evidence>
<dbReference type="SUPFAM" id="SSF56235">
    <property type="entry name" value="N-terminal nucleophile aminohydrolases (Ntn hydrolases)"/>
    <property type="match status" value="1"/>
</dbReference>
<name>A0ABW1ZVD7_9GAMM</name>
<dbReference type="InterPro" id="IPR051786">
    <property type="entry name" value="ASN_synthetase/amidase"/>
</dbReference>
<organism evidence="4 5">
    <name type="scientific">Marinobacterium aestuariivivens</name>
    <dbReference type="NCBI Taxonomy" id="1698799"/>
    <lineage>
        <taxon>Bacteria</taxon>
        <taxon>Pseudomonadati</taxon>
        <taxon>Pseudomonadota</taxon>
        <taxon>Gammaproteobacteria</taxon>
        <taxon>Oceanospirillales</taxon>
        <taxon>Oceanospirillaceae</taxon>
        <taxon>Marinobacterium</taxon>
    </lineage>
</organism>
<dbReference type="Gene3D" id="3.60.20.10">
    <property type="entry name" value="Glutamine Phosphoribosylpyrophosphate, subunit 1, domain 1"/>
    <property type="match status" value="1"/>
</dbReference>
<dbReference type="PANTHER" id="PTHR43284">
    <property type="entry name" value="ASPARAGINE SYNTHETASE (GLUTAMINE-HYDROLYZING)"/>
    <property type="match status" value="1"/>
</dbReference>
<comment type="pathway">
    <text evidence="1">Amino-acid biosynthesis; L-asparagine biosynthesis; L-asparagine from L-aspartate (L-Gln route): step 1/1.</text>
</comment>
<dbReference type="EMBL" id="JBHSWE010000001">
    <property type="protein sequence ID" value="MFC6669010.1"/>
    <property type="molecule type" value="Genomic_DNA"/>
</dbReference>
<proteinExistence type="predicted"/>
<gene>
    <name evidence="4" type="ORF">ACFQDL_01965</name>
</gene>
<evidence type="ECO:0000256" key="2">
    <source>
        <dbReference type="ARBA" id="ARBA00012737"/>
    </source>
</evidence>
<dbReference type="SUPFAM" id="SSF52402">
    <property type="entry name" value="Adenine nucleotide alpha hydrolases-like"/>
    <property type="match status" value="1"/>
</dbReference>
<keyword evidence="5" id="KW-1185">Reference proteome</keyword>
<dbReference type="InterPro" id="IPR014729">
    <property type="entry name" value="Rossmann-like_a/b/a_fold"/>
</dbReference>
<dbReference type="EC" id="6.3.5.4" evidence="2"/>
<comment type="caution">
    <text evidence="4">The sequence shown here is derived from an EMBL/GenBank/DDBJ whole genome shotgun (WGS) entry which is preliminary data.</text>
</comment>
<dbReference type="InterPro" id="IPR029055">
    <property type="entry name" value="Ntn_hydrolases_N"/>
</dbReference>
<evidence type="ECO:0000256" key="1">
    <source>
        <dbReference type="ARBA" id="ARBA00005187"/>
    </source>
</evidence>
<dbReference type="RefSeq" id="WP_379907556.1">
    <property type="nucleotide sequence ID" value="NZ_JBHSWE010000001.1"/>
</dbReference>
<dbReference type="PANTHER" id="PTHR43284:SF1">
    <property type="entry name" value="ASPARAGINE SYNTHETASE"/>
    <property type="match status" value="1"/>
</dbReference>
<protein>
    <recommendedName>
        <fullName evidence="2">asparagine synthase (glutamine-hydrolyzing)</fullName>
        <ecNumber evidence="2">6.3.5.4</ecNumber>
    </recommendedName>
</protein>
<evidence type="ECO:0000256" key="3">
    <source>
        <dbReference type="ARBA" id="ARBA00048741"/>
    </source>
</evidence>
<comment type="catalytic activity">
    <reaction evidence="3">
        <text>L-aspartate + L-glutamine + ATP + H2O = L-asparagine + L-glutamate + AMP + diphosphate + H(+)</text>
        <dbReference type="Rhea" id="RHEA:12228"/>
        <dbReference type="ChEBI" id="CHEBI:15377"/>
        <dbReference type="ChEBI" id="CHEBI:15378"/>
        <dbReference type="ChEBI" id="CHEBI:29985"/>
        <dbReference type="ChEBI" id="CHEBI:29991"/>
        <dbReference type="ChEBI" id="CHEBI:30616"/>
        <dbReference type="ChEBI" id="CHEBI:33019"/>
        <dbReference type="ChEBI" id="CHEBI:58048"/>
        <dbReference type="ChEBI" id="CHEBI:58359"/>
        <dbReference type="ChEBI" id="CHEBI:456215"/>
        <dbReference type="EC" id="6.3.5.4"/>
    </reaction>
</comment>
<dbReference type="Gene3D" id="3.40.50.620">
    <property type="entry name" value="HUPs"/>
    <property type="match status" value="1"/>
</dbReference>
<evidence type="ECO:0000313" key="4">
    <source>
        <dbReference type="EMBL" id="MFC6669010.1"/>
    </source>
</evidence>
<reference evidence="5" key="1">
    <citation type="journal article" date="2019" name="Int. J. Syst. Evol. Microbiol.">
        <title>The Global Catalogue of Microorganisms (GCM) 10K type strain sequencing project: providing services to taxonomists for standard genome sequencing and annotation.</title>
        <authorList>
            <consortium name="The Broad Institute Genomics Platform"/>
            <consortium name="The Broad Institute Genome Sequencing Center for Infectious Disease"/>
            <person name="Wu L."/>
            <person name="Ma J."/>
        </authorList>
    </citation>
    <scope>NUCLEOTIDE SEQUENCE [LARGE SCALE GENOMIC DNA]</scope>
    <source>
        <strain evidence="5">NBRC 111756</strain>
    </source>
</reference>